<evidence type="ECO:0000313" key="3">
    <source>
        <dbReference type="Proteomes" id="UP000683360"/>
    </source>
</evidence>
<gene>
    <name evidence="2" type="ORF">MEDL_36951</name>
</gene>
<keyword evidence="1" id="KW-0238">DNA-binding</keyword>
<keyword evidence="3" id="KW-1185">Reference proteome</keyword>
<dbReference type="Proteomes" id="UP000683360">
    <property type="component" value="Unassembled WGS sequence"/>
</dbReference>
<proteinExistence type="predicted"/>
<dbReference type="EMBL" id="CAJPWZ010001791">
    <property type="protein sequence ID" value="CAG2223702.1"/>
    <property type="molecule type" value="Genomic_DNA"/>
</dbReference>
<protein>
    <submittedName>
        <fullName evidence="2">Uncharacterized protein</fullName>
    </submittedName>
</protein>
<sequence length="150" mass="17348">MGEVQKPSRPVANHNSNKDLEHLSHMADYIVNQRVSKNTQKSYNLALSKLRNFRLSYKLKQHWPVQVNDLLNFIAFCQYRVFWGTISYYISGVSYHHEIQGIQDTTKFLKGKASKGIKNSRRKRYDIRALITAQLLSDIIGCLDKACTTL</sequence>
<dbReference type="Gene3D" id="1.10.150.130">
    <property type="match status" value="1"/>
</dbReference>
<reference evidence="2" key="1">
    <citation type="submission" date="2021-03" db="EMBL/GenBank/DDBJ databases">
        <authorList>
            <person name="Bekaert M."/>
        </authorList>
    </citation>
    <scope>NUCLEOTIDE SEQUENCE</scope>
</reference>
<evidence type="ECO:0000256" key="1">
    <source>
        <dbReference type="ARBA" id="ARBA00023125"/>
    </source>
</evidence>
<name>A0A8S3SS96_MYTED</name>
<organism evidence="2 3">
    <name type="scientific">Mytilus edulis</name>
    <name type="common">Blue mussel</name>
    <dbReference type="NCBI Taxonomy" id="6550"/>
    <lineage>
        <taxon>Eukaryota</taxon>
        <taxon>Metazoa</taxon>
        <taxon>Spiralia</taxon>
        <taxon>Lophotrochozoa</taxon>
        <taxon>Mollusca</taxon>
        <taxon>Bivalvia</taxon>
        <taxon>Autobranchia</taxon>
        <taxon>Pteriomorphia</taxon>
        <taxon>Mytilida</taxon>
        <taxon>Mytiloidea</taxon>
        <taxon>Mytilidae</taxon>
        <taxon>Mytilinae</taxon>
        <taxon>Mytilus</taxon>
    </lineage>
</organism>
<dbReference type="AlphaFoldDB" id="A0A8S3SS96"/>
<dbReference type="GO" id="GO:0003677">
    <property type="term" value="F:DNA binding"/>
    <property type="evidence" value="ECO:0007669"/>
    <property type="project" value="UniProtKB-KW"/>
</dbReference>
<dbReference type="OrthoDB" id="421668at2759"/>
<evidence type="ECO:0000313" key="2">
    <source>
        <dbReference type="EMBL" id="CAG2223702.1"/>
    </source>
</evidence>
<dbReference type="InterPro" id="IPR010998">
    <property type="entry name" value="Integrase_recombinase_N"/>
</dbReference>
<comment type="caution">
    <text evidence="2">The sequence shown here is derived from an EMBL/GenBank/DDBJ whole genome shotgun (WGS) entry which is preliminary data.</text>
</comment>
<accession>A0A8S3SS96</accession>